<proteinExistence type="predicted"/>
<gene>
    <name evidence="1" type="ORF">LCGC14_2900810</name>
</gene>
<comment type="caution">
    <text evidence="1">The sequence shown here is derived from an EMBL/GenBank/DDBJ whole genome shotgun (WGS) entry which is preliminary data.</text>
</comment>
<organism evidence="1">
    <name type="scientific">marine sediment metagenome</name>
    <dbReference type="NCBI Taxonomy" id="412755"/>
    <lineage>
        <taxon>unclassified sequences</taxon>
        <taxon>metagenomes</taxon>
        <taxon>ecological metagenomes</taxon>
    </lineage>
</organism>
<sequence length="110" mass="12721">MAKETRSTYLDVSYCRVETCACGDEIKVHDVRKRECCITCRVELVPSDFRFLTASDEVSQYYPHDRIYDHHRISQCPNCQGYVIAGMGRSERRQNLIREAIDAGEKEVKA</sequence>
<dbReference type="AlphaFoldDB" id="A0A0F8XUT9"/>
<name>A0A0F8XUT9_9ZZZZ</name>
<evidence type="ECO:0000313" key="1">
    <source>
        <dbReference type="EMBL" id="KKK72743.1"/>
    </source>
</evidence>
<dbReference type="EMBL" id="LAZR01057105">
    <property type="protein sequence ID" value="KKK72743.1"/>
    <property type="molecule type" value="Genomic_DNA"/>
</dbReference>
<accession>A0A0F8XUT9</accession>
<reference evidence="1" key="1">
    <citation type="journal article" date="2015" name="Nature">
        <title>Complex archaea that bridge the gap between prokaryotes and eukaryotes.</title>
        <authorList>
            <person name="Spang A."/>
            <person name="Saw J.H."/>
            <person name="Jorgensen S.L."/>
            <person name="Zaremba-Niedzwiedzka K."/>
            <person name="Martijn J."/>
            <person name="Lind A.E."/>
            <person name="van Eijk R."/>
            <person name="Schleper C."/>
            <person name="Guy L."/>
            <person name="Ettema T.J."/>
        </authorList>
    </citation>
    <scope>NUCLEOTIDE SEQUENCE</scope>
</reference>
<protein>
    <submittedName>
        <fullName evidence="1">Uncharacterized protein</fullName>
    </submittedName>
</protein>